<gene>
    <name evidence="1" type="ORF">K7X08_028939</name>
</gene>
<name>A0A9Q1L469_9SOLA</name>
<dbReference type="EMBL" id="JAJAGQ010000024">
    <property type="protein sequence ID" value="KAJ8526462.1"/>
    <property type="molecule type" value="Genomic_DNA"/>
</dbReference>
<organism evidence="1 2">
    <name type="scientific">Anisodus acutangulus</name>
    <dbReference type="NCBI Taxonomy" id="402998"/>
    <lineage>
        <taxon>Eukaryota</taxon>
        <taxon>Viridiplantae</taxon>
        <taxon>Streptophyta</taxon>
        <taxon>Embryophyta</taxon>
        <taxon>Tracheophyta</taxon>
        <taxon>Spermatophyta</taxon>
        <taxon>Magnoliopsida</taxon>
        <taxon>eudicotyledons</taxon>
        <taxon>Gunneridae</taxon>
        <taxon>Pentapetalae</taxon>
        <taxon>asterids</taxon>
        <taxon>lamiids</taxon>
        <taxon>Solanales</taxon>
        <taxon>Solanaceae</taxon>
        <taxon>Solanoideae</taxon>
        <taxon>Hyoscyameae</taxon>
        <taxon>Anisodus</taxon>
    </lineage>
</organism>
<sequence>MQIFGLCVSENLPCCFSLGFLSPLMASDLERIAALRAEIRSRCPQFNELLFLTSLILILHGSCNFGQDDEKGLRRERRTTISVFFVSWSCWIIKLHLSCETILAHLKLLEADLKGQSTSILIYWSRLHCLTQANLQHDSEMYA</sequence>
<protein>
    <submittedName>
        <fullName evidence="1">Uncharacterized protein</fullName>
    </submittedName>
</protein>
<accession>A0A9Q1L469</accession>
<dbReference type="AlphaFoldDB" id="A0A9Q1L469"/>
<dbReference type="Proteomes" id="UP001152561">
    <property type="component" value="Unassembled WGS sequence"/>
</dbReference>
<evidence type="ECO:0000313" key="2">
    <source>
        <dbReference type="Proteomes" id="UP001152561"/>
    </source>
</evidence>
<keyword evidence="2" id="KW-1185">Reference proteome</keyword>
<comment type="caution">
    <text evidence="1">The sequence shown here is derived from an EMBL/GenBank/DDBJ whole genome shotgun (WGS) entry which is preliminary data.</text>
</comment>
<proteinExistence type="predicted"/>
<reference evidence="2" key="1">
    <citation type="journal article" date="2023" name="Proc. Natl. Acad. Sci. U.S.A.">
        <title>Genomic and structural basis for evolution of tropane alkaloid biosynthesis.</title>
        <authorList>
            <person name="Wanga Y.-J."/>
            <person name="Taina T."/>
            <person name="Yua J.-Y."/>
            <person name="Lia J."/>
            <person name="Xua B."/>
            <person name="Chenc J."/>
            <person name="D'Auriad J.C."/>
            <person name="Huanga J.-P."/>
            <person name="Huanga S.-X."/>
        </authorList>
    </citation>
    <scope>NUCLEOTIDE SEQUENCE [LARGE SCALE GENOMIC DNA]</scope>
    <source>
        <strain evidence="2">cv. KIB-2019</strain>
    </source>
</reference>
<evidence type="ECO:0000313" key="1">
    <source>
        <dbReference type="EMBL" id="KAJ8526462.1"/>
    </source>
</evidence>